<keyword evidence="11" id="KW-1185">Reference proteome</keyword>
<dbReference type="Proteomes" id="UP000322214">
    <property type="component" value="Chromosome"/>
</dbReference>
<dbReference type="FunFam" id="1.10.510.10:FF:000021">
    <property type="entry name" value="Serine/threonine protein kinase"/>
    <property type="match status" value="1"/>
</dbReference>
<dbReference type="AlphaFoldDB" id="A0A5B9PSJ9"/>
<dbReference type="STRING" id="980251.GCA_001642875_03836"/>
<dbReference type="InterPro" id="IPR019734">
    <property type="entry name" value="TPR_rpt"/>
</dbReference>
<dbReference type="InterPro" id="IPR008271">
    <property type="entry name" value="Ser/Thr_kinase_AS"/>
</dbReference>
<evidence type="ECO:0000259" key="9">
    <source>
        <dbReference type="PROSITE" id="PS50011"/>
    </source>
</evidence>
<feature type="region of interest" description="Disordered" evidence="8">
    <location>
        <begin position="1"/>
        <end position="23"/>
    </location>
</feature>
<dbReference type="SUPFAM" id="SSF56112">
    <property type="entry name" value="Protein kinase-like (PK-like)"/>
    <property type="match status" value="1"/>
</dbReference>
<dbReference type="PANTHER" id="PTHR43289">
    <property type="entry name" value="MITOGEN-ACTIVATED PROTEIN KINASE KINASE KINASE 20-RELATED"/>
    <property type="match status" value="1"/>
</dbReference>
<dbReference type="EC" id="2.7.11.1" evidence="1"/>
<keyword evidence="3 10" id="KW-0808">Transferase</keyword>
<dbReference type="PROSITE" id="PS00107">
    <property type="entry name" value="PROTEIN_KINASE_ATP"/>
    <property type="match status" value="1"/>
</dbReference>
<keyword evidence="6 7" id="KW-0067">ATP-binding</keyword>
<dbReference type="SMART" id="SM00028">
    <property type="entry name" value="TPR"/>
    <property type="match status" value="5"/>
</dbReference>
<dbReference type="SMART" id="SM00220">
    <property type="entry name" value="S_TKc"/>
    <property type="match status" value="1"/>
</dbReference>
<dbReference type="PROSITE" id="PS50011">
    <property type="entry name" value="PROTEIN_KINASE_DOM"/>
    <property type="match status" value="1"/>
</dbReference>
<dbReference type="SUPFAM" id="SSF48452">
    <property type="entry name" value="TPR-like"/>
    <property type="match status" value="3"/>
</dbReference>
<proteinExistence type="predicted"/>
<evidence type="ECO:0000256" key="5">
    <source>
        <dbReference type="ARBA" id="ARBA00022777"/>
    </source>
</evidence>
<feature type="compositionally biased region" description="Polar residues" evidence="8">
    <location>
        <begin position="1"/>
        <end position="13"/>
    </location>
</feature>
<protein>
    <recommendedName>
        <fullName evidence="1">non-specific serine/threonine protein kinase</fullName>
        <ecNumber evidence="1">2.7.11.1</ecNumber>
    </recommendedName>
</protein>
<dbReference type="GO" id="GO:0004674">
    <property type="term" value="F:protein serine/threonine kinase activity"/>
    <property type="evidence" value="ECO:0007669"/>
    <property type="project" value="UniProtKB-KW"/>
</dbReference>
<dbReference type="InterPro" id="IPR011009">
    <property type="entry name" value="Kinase-like_dom_sf"/>
</dbReference>
<evidence type="ECO:0000256" key="2">
    <source>
        <dbReference type="ARBA" id="ARBA00022527"/>
    </source>
</evidence>
<dbReference type="InterPro" id="IPR011990">
    <property type="entry name" value="TPR-like_helical_dom_sf"/>
</dbReference>
<keyword evidence="5 10" id="KW-0418">Kinase</keyword>
<dbReference type="Gene3D" id="1.25.40.10">
    <property type="entry name" value="Tetratricopeptide repeat domain"/>
    <property type="match status" value="2"/>
</dbReference>
<dbReference type="OrthoDB" id="428678at2"/>
<evidence type="ECO:0000313" key="10">
    <source>
        <dbReference type="EMBL" id="QEG25203.1"/>
    </source>
</evidence>
<evidence type="ECO:0000256" key="4">
    <source>
        <dbReference type="ARBA" id="ARBA00022741"/>
    </source>
</evidence>
<dbReference type="Pfam" id="PF00069">
    <property type="entry name" value="Pkinase"/>
    <property type="match status" value="1"/>
</dbReference>
<dbReference type="Gene3D" id="1.10.510.10">
    <property type="entry name" value="Transferase(Phosphotransferase) domain 1"/>
    <property type="match status" value="1"/>
</dbReference>
<dbReference type="Gene3D" id="3.30.200.20">
    <property type="entry name" value="Phosphorylase Kinase, domain 1"/>
    <property type="match status" value="1"/>
</dbReference>
<dbReference type="InterPro" id="IPR017441">
    <property type="entry name" value="Protein_kinase_ATP_BS"/>
</dbReference>
<evidence type="ECO:0000256" key="8">
    <source>
        <dbReference type="SAM" id="MobiDB-lite"/>
    </source>
</evidence>
<evidence type="ECO:0000256" key="1">
    <source>
        <dbReference type="ARBA" id="ARBA00012513"/>
    </source>
</evidence>
<evidence type="ECO:0000256" key="6">
    <source>
        <dbReference type="ARBA" id="ARBA00022840"/>
    </source>
</evidence>
<organism evidence="10 11">
    <name type="scientific">Mariniblastus fucicola</name>
    <dbReference type="NCBI Taxonomy" id="980251"/>
    <lineage>
        <taxon>Bacteria</taxon>
        <taxon>Pseudomonadati</taxon>
        <taxon>Planctomycetota</taxon>
        <taxon>Planctomycetia</taxon>
        <taxon>Pirellulales</taxon>
        <taxon>Pirellulaceae</taxon>
        <taxon>Mariniblastus</taxon>
    </lineage>
</organism>
<sequence length="954" mass="105793">MNEDLGNNPNRFQDANELSLEDDSYLDDQRVDELVRLHEQVADGNVDSGEQSGSARRLIEMLATMKPVTQGDTTRFIKSLLDTPVIGTETESEDEQLPRKIGRFEIKSVLGHGGFGIVFLVNDPKLNRAVALKTPRLAAILDDQGRERFAREGRSLAALNHPNIVPVFEVGNDGPVAWIASEFIRGTNLSLQVSNAGVYVPLAAAETVSTLAAAVQHAHGRGIIHRDIKPSNVLIDEDNNSVLLTDFGLARDIVNEDQSITQSGSVIGTPAFAAPEQLRGEEVTVASDIYSLGAVLYFLLTGEAPFSSDSIAKTILEVQNQQPVAPEKTTPAVPRDLSAICLKCLEKRPADRYATAHDLQKDLERFCNGAPVRARSLPAWSRFFRWCLRNKLVASLALIATAALLTTLVSTSINLNRSERLRKEAVDARARAESKAKQLTGAIERLFTAIVESPTALSNSAPLREKLLQETDALYQQVLADDPGDDHSQVEQTRAIFRLALLKQAIGDTKKALELATFCREKADQFRPAGLIEDSEFLEWRVFEAERLRELGRLDEADEKFVESLLAVGVAIDEGDFDQAVAMCEANPTLRQYIAVAISKRASAMTESGSLETADQLSQAALSIWSDLDAEIESSNLPDDADHENVLSPAVNHAYYKATCLAIRSNVLRQKGQFKDAEMFSTKAVGLWRGLAANALTNQLEPKRMLVESLSQLGIIVAEQQRLDEARDHYHDAMSIAEELVMEEPDVPRHGQLLTSVRYSLGVTEMLLENFEVAEKLILDNIERMEQLKEQSTEFQPHLNRSMANHFNLLCVIRQRSEESPELVREAIESAVDLHRQTIEKRPDLVGAHLDLSQALNNLAESFADSEELGSAIESTLDSIEHCEAIRKVRPEWPINLHHLGATQHALATLYFENEQHELALKHCDLAEELLPLEQVSEVEQLRAKIKKAREMQD</sequence>
<feature type="domain" description="Protein kinase" evidence="9">
    <location>
        <begin position="104"/>
        <end position="366"/>
    </location>
</feature>
<keyword evidence="4 7" id="KW-0547">Nucleotide-binding</keyword>
<dbReference type="EMBL" id="CP042912">
    <property type="protein sequence ID" value="QEG25203.1"/>
    <property type="molecule type" value="Genomic_DNA"/>
</dbReference>
<dbReference type="PROSITE" id="PS00108">
    <property type="entry name" value="PROTEIN_KINASE_ST"/>
    <property type="match status" value="1"/>
</dbReference>
<dbReference type="CDD" id="cd14014">
    <property type="entry name" value="STKc_PknB_like"/>
    <property type="match status" value="1"/>
</dbReference>
<dbReference type="GO" id="GO:0005524">
    <property type="term" value="F:ATP binding"/>
    <property type="evidence" value="ECO:0007669"/>
    <property type="project" value="UniProtKB-UniRule"/>
</dbReference>
<dbReference type="InterPro" id="IPR000719">
    <property type="entry name" value="Prot_kinase_dom"/>
</dbReference>
<name>A0A5B9PSJ9_9BACT</name>
<evidence type="ECO:0000313" key="11">
    <source>
        <dbReference type="Proteomes" id="UP000322214"/>
    </source>
</evidence>
<dbReference type="KEGG" id="mff:MFFC18_51270"/>
<keyword evidence="2" id="KW-0723">Serine/threonine-protein kinase</keyword>
<dbReference type="RefSeq" id="WP_075085834.1">
    <property type="nucleotide sequence ID" value="NZ_CP042912.1"/>
</dbReference>
<gene>
    <name evidence="10" type="primary">pknB_27</name>
    <name evidence="10" type="ORF">MFFC18_51270</name>
</gene>
<dbReference type="PANTHER" id="PTHR43289:SF34">
    <property type="entry name" value="SERINE_THREONINE-PROTEIN KINASE YBDM-RELATED"/>
    <property type="match status" value="1"/>
</dbReference>
<evidence type="ECO:0000256" key="7">
    <source>
        <dbReference type="PROSITE-ProRule" id="PRU10141"/>
    </source>
</evidence>
<reference evidence="10 11" key="1">
    <citation type="submission" date="2019-08" db="EMBL/GenBank/DDBJ databases">
        <title>Deep-cultivation of Planctomycetes and their phenomic and genomic characterization uncovers novel biology.</title>
        <authorList>
            <person name="Wiegand S."/>
            <person name="Jogler M."/>
            <person name="Boedeker C."/>
            <person name="Pinto D."/>
            <person name="Vollmers J."/>
            <person name="Rivas-Marin E."/>
            <person name="Kohn T."/>
            <person name="Peeters S.H."/>
            <person name="Heuer A."/>
            <person name="Rast P."/>
            <person name="Oberbeckmann S."/>
            <person name="Bunk B."/>
            <person name="Jeske O."/>
            <person name="Meyerdierks A."/>
            <person name="Storesund J.E."/>
            <person name="Kallscheuer N."/>
            <person name="Luecker S."/>
            <person name="Lage O.M."/>
            <person name="Pohl T."/>
            <person name="Merkel B.J."/>
            <person name="Hornburger P."/>
            <person name="Mueller R.-W."/>
            <person name="Bruemmer F."/>
            <person name="Labrenz M."/>
            <person name="Spormann A.M."/>
            <person name="Op den Camp H."/>
            <person name="Overmann J."/>
            <person name="Amann R."/>
            <person name="Jetten M.S.M."/>
            <person name="Mascher T."/>
            <person name="Medema M.H."/>
            <person name="Devos D.P."/>
            <person name="Kaster A.-K."/>
            <person name="Ovreas L."/>
            <person name="Rohde M."/>
            <person name="Galperin M.Y."/>
            <person name="Jogler C."/>
        </authorList>
    </citation>
    <scope>NUCLEOTIDE SEQUENCE [LARGE SCALE GENOMIC DNA]</scope>
    <source>
        <strain evidence="10 11">FC18</strain>
    </source>
</reference>
<accession>A0A5B9PSJ9</accession>
<feature type="binding site" evidence="7">
    <location>
        <position position="133"/>
    </location>
    <ligand>
        <name>ATP</name>
        <dbReference type="ChEBI" id="CHEBI:30616"/>
    </ligand>
</feature>
<evidence type="ECO:0000256" key="3">
    <source>
        <dbReference type="ARBA" id="ARBA00022679"/>
    </source>
</evidence>